<evidence type="ECO:0000313" key="1">
    <source>
        <dbReference type="Proteomes" id="UP000228380"/>
    </source>
</evidence>
<dbReference type="RefSeq" id="XP_038982967.1">
    <property type="nucleotide sequence ID" value="XM_039127039.1"/>
</dbReference>
<gene>
    <name evidence="2" type="primary">LOC103703837</name>
</gene>
<reference evidence="2" key="2">
    <citation type="submission" date="2025-08" db="UniProtKB">
        <authorList>
            <consortium name="RefSeq"/>
        </authorList>
    </citation>
    <scope>IDENTIFICATION</scope>
    <source>
        <tissue evidence="2">Young leaves</tissue>
    </source>
</reference>
<proteinExistence type="predicted"/>
<dbReference type="AlphaFoldDB" id="A0A8B9AB70"/>
<organism evidence="1 2">
    <name type="scientific">Phoenix dactylifera</name>
    <name type="common">Date palm</name>
    <dbReference type="NCBI Taxonomy" id="42345"/>
    <lineage>
        <taxon>Eukaryota</taxon>
        <taxon>Viridiplantae</taxon>
        <taxon>Streptophyta</taxon>
        <taxon>Embryophyta</taxon>
        <taxon>Tracheophyta</taxon>
        <taxon>Spermatophyta</taxon>
        <taxon>Magnoliopsida</taxon>
        <taxon>Liliopsida</taxon>
        <taxon>Arecaceae</taxon>
        <taxon>Coryphoideae</taxon>
        <taxon>Phoeniceae</taxon>
        <taxon>Phoenix</taxon>
    </lineage>
</organism>
<keyword evidence="1" id="KW-1185">Reference proteome</keyword>
<evidence type="ECO:0000313" key="2">
    <source>
        <dbReference type="RefSeq" id="XP_038982967.1"/>
    </source>
</evidence>
<dbReference type="OrthoDB" id="77878at2759"/>
<sequence>MEASVTVRLVGSTAALHRCRLPLFPLSLRNPNPRILTRYGDLSPIPPLLPFPSSQAPSRPRTALRSAWFPTSPLPPFDSLLSLSFSPIFPSVPPQERLDCFNSASKEGFLQWDRSWEGLDGGNPGFCGGKGASWTVVLLGWLGAEQRYLKKYAEMYNSKGIRSVRFVVPVKDVVGLDLGRKVEGRIAGLARELVSWCSEREEDGRERYLLFHTFSNTGWLAYGLILENLRSRTDIIEKIRGCIIDSGPAPEISPQQVWAAGFCAALLKKGSLLTYSSVKSMEEGKLNGDVNRLNTKDIRPRLIEMILLSILEKFFSILLMLPDVNQRLSKIISILSKDQPLCPQLYLYSSADMELSSYIFC</sequence>
<keyword evidence="2" id="KW-0812">Transmembrane</keyword>
<name>A0A8B9AB70_PHODC</name>
<dbReference type="Pfam" id="PF05705">
    <property type="entry name" value="DUF829"/>
    <property type="match status" value="1"/>
</dbReference>
<dbReference type="GeneID" id="103703837"/>
<accession>A0A8B9AB70</accession>
<reference evidence="1" key="1">
    <citation type="journal article" date="2019" name="Nat. Commun.">
        <title>Genome-wide association mapping of date palm fruit traits.</title>
        <authorList>
            <person name="Hazzouri K.M."/>
            <person name="Gros-Balthazard M."/>
            <person name="Flowers J.M."/>
            <person name="Copetti D."/>
            <person name="Lemansour A."/>
            <person name="Lebrun M."/>
            <person name="Masmoudi K."/>
            <person name="Ferrand S."/>
            <person name="Dhar M.I."/>
            <person name="Fresquez Z.A."/>
            <person name="Rosas U."/>
            <person name="Zhang J."/>
            <person name="Talag J."/>
            <person name="Lee S."/>
            <person name="Kudrna D."/>
            <person name="Powell R.F."/>
            <person name="Leitch I.J."/>
            <person name="Krueger R.R."/>
            <person name="Wing R.A."/>
            <person name="Amiri K.M.A."/>
            <person name="Purugganan M.D."/>
        </authorList>
    </citation>
    <scope>NUCLEOTIDE SEQUENCE [LARGE SCALE GENOMIC DNA]</scope>
    <source>
        <strain evidence="1">cv. Khalas</strain>
    </source>
</reference>
<protein>
    <submittedName>
        <fullName evidence="2">Transmembrane protein 53</fullName>
    </submittedName>
</protein>
<dbReference type="PANTHER" id="PTHR12265:SF11">
    <property type="entry name" value="ALPHA_BETA-HYDROLASES SUPERFAMILY PROTEIN"/>
    <property type="match status" value="1"/>
</dbReference>
<dbReference type="PANTHER" id="PTHR12265">
    <property type="entry name" value="TRANSMEMBRANE PROTEIN 53"/>
    <property type="match status" value="1"/>
</dbReference>
<dbReference type="Proteomes" id="UP000228380">
    <property type="component" value="Chromosome 6"/>
</dbReference>
<dbReference type="KEGG" id="pda:103703837"/>
<keyword evidence="2" id="KW-0472">Membrane</keyword>
<dbReference type="InterPro" id="IPR008547">
    <property type="entry name" value="DUF829_TMEM53"/>
</dbReference>